<feature type="compositionally biased region" description="Basic and acidic residues" evidence="1">
    <location>
        <begin position="298"/>
        <end position="307"/>
    </location>
</feature>
<dbReference type="Proteomes" id="UP000316270">
    <property type="component" value="Chromosome 7"/>
</dbReference>
<name>A0A517L8K9_9PEZI</name>
<organism evidence="2 3">
    <name type="scientific">Venturia effusa</name>
    <dbReference type="NCBI Taxonomy" id="50376"/>
    <lineage>
        <taxon>Eukaryota</taxon>
        <taxon>Fungi</taxon>
        <taxon>Dikarya</taxon>
        <taxon>Ascomycota</taxon>
        <taxon>Pezizomycotina</taxon>
        <taxon>Dothideomycetes</taxon>
        <taxon>Pleosporomycetidae</taxon>
        <taxon>Venturiales</taxon>
        <taxon>Venturiaceae</taxon>
        <taxon>Venturia</taxon>
    </lineage>
</organism>
<evidence type="ECO:0000256" key="1">
    <source>
        <dbReference type="SAM" id="MobiDB-lite"/>
    </source>
</evidence>
<feature type="region of interest" description="Disordered" evidence="1">
    <location>
        <begin position="1"/>
        <end position="29"/>
    </location>
</feature>
<evidence type="ECO:0000313" key="2">
    <source>
        <dbReference type="EMBL" id="QDS71959.1"/>
    </source>
</evidence>
<keyword evidence="3" id="KW-1185">Reference proteome</keyword>
<feature type="compositionally biased region" description="Polar residues" evidence="1">
    <location>
        <begin position="235"/>
        <end position="251"/>
    </location>
</feature>
<feature type="region of interest" description="Disordered" evidence="1">
    <location>
        <begin position="44"/>
        <end position="331"/>
    </location>
</feature>
<feature type="compositionally biased region" description="Acidic residues" evidence="1">
    <location>
        <begin position="168"/>
        <end position="186"/>
    </location>
</feature>
<reference evidence="2 3" key="1">
    <citation type="submission" date="2019-07" db="EMBL/GenBank/DDBJ databases">
        <title>Finished genome of Venturia effusa.</title>
        <authorList>
            <person name="Young C.A."/>
            <person name="Cox M.P."/>
            <person name="Ganley A.R.D."/>
            <person name="David W.J."/>
        </authorList>
    </citation>
    <scope>NUCLEOTIDE SEQUENCE [LARGE SCALE GENOMIC DNA]</scope>
    <source>
        <strain evidence="3">albino</strain>
    </source>
</reference>
<feature type="compositionally biased region" description="Pro residues" evidence="1">
    <location>
        <begin position="1"/>
        <end position="10"/>
    </location>
</feature>
<dbReference type="EMBL" id="CP042191">
    <property type="protein sequence ID" value="QDS71959.1"/>
    <property type="molecule type" value="Genomic_DNA"/>
</dbReference>
<accession>A0A517L8K9</accession>
<feature type="compositionally biased region" description="Acidic residues" evidence="1">
    <location>
        <begin position="80"/>
        <end position="100"/>
    </location>
</feature>
<protein>
    <submittedName>
        <fullName evidence="2">Uncharacterized protein</fullName>
    </submittedName>
</protein>
<proteinExistence type="predicted"/>
<feature type="compositionally biased region" description="Acidic residues" evidence="1">
    <location>
        <begin position="128"/>
        <end position="141"/>
    </location>
</feature>
<feature type="region of interest" description="Disordered" evidence="1">
    <location>
        <begin position="524"/>
        <end position="556"/>
    </location>
</feature>
<dbReference type="OrthoDB" id="3940705at2759"/>
<dbReference type="AlphaFoldDB" id="A0A517L8K9"/>
<sequence length="605" mass="66777">MTTTTPPPDDVPTSSPLSPYLEPEELEQRFSDVSEAALDRKVAVAVGEDGVSMRGPGSEYFLGRDENYGGESGGERGVDDVGEGDNEEADGEVEEEESGGEDMLGYGNVETSEVDGGSEGSRQALSRDEDEAEASEEEESSDGSGEVLVHAKPLAFLITPISKGPAIDDTDDDEAGDEDEDMDEVSDTVSSNGEDDDPSFTLPNWSSTRAIRNRYPFEISNGQEIGDSEEDDTPSRSIFTTAPSFTLQTAPATRDPRNTKMGQQPIYFGALGRVTAPAPPSSSPALSEASTIILPSRNPRERVRNTDRSTSPSPAPTTGRLPPSAALSTPATSRTFNHLQAWRYKDVQLPQELPKTMAQWARLEPKVRMITPLPDMQGKGRVSDAFVENIKVRFEELVVKEQKRVLEVVRKSRIVGSYDDDWEFLTGSDKKSQQVSWDNLSNLALRNMKAIIDVIEYEDFEAEVAEANEYRLPSSPSEEHKVVKRDDNYWGMGWSFRGSTGKFEDLTEAEMLAYHRQVHPKSAPLDPKLVLGPMGEDGRREDEDEDEEQTTPPMQLRDNIKGIARRVVGRKPGLLKGGEPGAWSFWVQDEDKHLRDWVLAAQNEA</sequence>
<gene>
    <name evidence="2" type="ORF">FKW77_001099</name>
</gene>
<feature type="compositionally biased region" description="Polar residues" evidence="1">
    <location>
        <begin position="201"/>
        <end position="210"/>
    </location>
</feature>
<evidence type="ECO:0000313" key="3">
    <source>
        <dbReference type="Proteomes" id="UP000316270"/>
    </source>
</evidence>
<feature type="compositionally biased region" description="Low complexity" evidence="1">
    <location>
        <begin position="11"/>
        <end position="21"/>
    </location>
</feature>
<feature type="compositionally biased region" description="Basic and acidic residues" evidence="1">
    <location>
        <begin position="62"/>
        <end position="79"/>
    </location>
</feature>